<gene>
    <name evidence="8" type="ORF">KJB30_14260</name>
</gene>
<dbReference type="SFLD" id="SFLDG01082">
    <property type="entry name" value="B12-binding_domain_containing"/>
    <property type="match status" value="1"/>
</dbReference>
<dbReference type="InterPro" id="IPR007197">
    <property type="entry name" value="rSAM"/>
</dbReference>
<keyword evidence="5" id="KW-0411">Iron-sulfur</keyword>
<comment type="caution">
    <text evidence="8">The sequence shown here is derived from an EMBL/GenBank/DDBJ whole genome shotgun (WGS) entry which is preliminary data.</text>
</comment>
<dbReference type="Pfam" id="PF04055">
    <property type="entry name" value="Radical_SAM"/>
    <property type="match status" value="1"/>
</dbReference>
<name>A0ABS5UBB8_9BACT</name>
<dbReference type="SMART" id="SM00729">
    <property type="entry name" value="Elp3"/>
    <property type="match status" value="1"/>
</dbReference>
<dbReference type="SFLD" id="SFLDS00029">
    <property type="entry name" value="Radical_SAM"/>
    <property type="match status" value="1"/>
</dbReference>
<dbReference type="InterPro" id="IPR051198">
    <property type="entry name" value="BchE-like"/>
</dbReference>
<reference evidence="8 9" key="1">
    <citation type="submission" date="2021-05" db="EMBL/GenBank/DDBJ databases">
        <title>The draft genome of Geobacter chapellei DSM 13688.</title>
        <authorList>
            <person name="Xu Z."/>
            <person name="Masuda Y."/>
            <person name="Itoh H."/>
            <person name="Senoo K."/>
        </authorList>
    </citation>
    <scope>NUCLEOTIDE SEQUENCE [LARGE SCALE GENOMIC DNA]</scope>
    <source>
        <strain evidence="8 9">DSM 13688</strain>
    </source>
</reference>
<dbReference type="InterPro" id="IPR006158">
    <property type="entry name" value="Cobalamin-bd"/>
</dbReference>
<evidence type="ECO:0000259" key="7">
    <source>
        <dbReference type="PROSITE" id="PS51918"/>
    </source>
</evidence>
<keyword evidence="9" id="KW-1185">Reference proteome</keyword>
<feature type="domain" description="B12-binding" evidence="6">
    <location>
        <begin position="110"/>
        <end position="208"/>
    </location>
</feature>
<dbReference type="InterPro" id="IPR058240">
    <property type="entry name" value="rSAM_sf"/>
</dbReference>
<evidence type="ECO:0000256" key="5">
    <source>
        <dbReference type="ARBA" id="ARBA00023014"/>
    </source>
</evidence>
<evidence type="ECO:0000313" key="9">
    <source>
        <dbReference type="Proteomes" id="UP000784128"/>
    </source>
</evidence>
<dbReference type="SFLD" id="SFLDG01123">
    <property type="entry name" value="methyltransferase_(Class_B)"/>
    <property type="match status" value="1"/>
</dbReference>
<evidence type="ECO:0000256" key="4">
    <source>
        <dbReference type="ARBA" id="ARBA00023004"/>
    </source>
</evidence>
<dbReference type="PANTHER" id="PTHR43409">
    <property type="entry name" value="ANAEROBIC MAGNESIUM-PROTOPORPHYRIN IX MONOMETHYL ESTER CYCLASE-RELATED"/>
    <property type="match status" value="1"/>
</dbReference>
<evidence type="ECO:0000256" key="2">
    <source>
        <dbReference type="ARBA" id="ARBA00022691"/>
    </source>
</evidence>
<accession>A0ABS5UBB8</accession>
<evidence type="ECO:0000256" key="1">
    <source>
        <dbReference type="ARBA" id="ARBA00001966"/>
    </source>
</evidence>
<evidence type="ECO:0000313" key="8">
    <source>
        <dbReference type="EMBL" id="MBT1072955.1"/>
    </source>
</evidence>
<dbReference type="InterPro" id="IPR023984">
    <property type="entry name" value="rSAM_ocin_1"/>
</dbReference>
<protein>
    <submittedName>
        <fullName evidence="8">RiPP maturation radical SAM C-methyltransferase</fullName>
    </submittedName>
</protein>
<dbReference type="NCBIfam" id="TIGR03975">
    <property type="entry name" value="rSAM_ocin_1"/>
    <property type="match status" value="1"/>
</dbReference>
<dbReference type="InterPro" id="IPR034466">
    <property type="entry name" value="Methyltransferase_Class_B"/>
</dbReference>
<organism evidence="8 9">
    <name type="scientific">Pelotalea chapellei</name>
    <dbReference type="NCBI Taxonomy" id="44671"/>
    <lineage>
        <taxon>Bacteria</taxon>
        <taxon>Pseudomonadati</taxon>
        <taxon>Thermodesulfobacteriota</taxon>
        <taxon>Desulfuromonadia</taxon>
        <taxon>Geobacterales</taxon>
        <taxon>Geobacteraceae</taxon>
        <taxon>Pelotalea</taxon>
    </lineage>
</organism>
<dbReference type="EMBL" id="JAHDYS010000014">
    <property type="protein sequence ID" value="MBT1072955.1"/>
    <property type="molecule type" value="Genomic_DNA"/>
</dbReference>
<dbReference type="RefSeq" id="WP_214300485.1">
    <property type="nucleotide sequence ID" value="NZ_JAHDYS010000014.1"/>
</dbReference>
<keyword evidence="3" id="KW-0479">Metal-binding</keyword>
<evidence type="ECO:0000259" key="6">
    <source>
        <dbReference type="PROSITE" id="PS51332"/>
    </source>
</evidence>
<proteinExistence type="predicted"/>
<feature type="domain" description="Radical SAM core" evidence="7">
    <location>
        <begin position="257"/>
        <end position="479"/>
    </location>
</feature>
<dbReference type="Gene3D" id="3.40.50.280">
    <property type="entry name" value="Cobalamin-binding domain"/>
    <property type="match status" value="1"/>
</dbReference>
<keyword evidence="2" id="KW-0949">S-adenosyl-L-methionine</keyword>
<dbReference type="InterPro" id="IPR006638">
    <property type="entry name" value="Elp3/MiaA/NifB-like_rSAM"/>
</dbReference>
<dbReference type="Gene3D" id="3.80.30.20">
    <property type="entry name" value="tm_1862 like domain"/>
    <property type="match status" value="1"/>
</dbReference>
<sequence length="647" mass="75706">MNKSDNQERQEKLLLISMPFATLDAPSIQLGALSGYLKNKGIPVDVHHAYVRCAEILDPELYRVISYSMRDEIFYPHFLYPENFERYRYMITSCFNNFVKYRPISLETVLGRLNSFNEELLVRLDFSKYSLIGFSVTYDQLKSSIFLSRRIKQRYPDIPIVFGGAYCNGDLGISLLKTFPEIDFIVSGEGEETLTALFKNLAKKKFAAIKGLGWRDNGSVKFNGFPEKLPLDSLPMPEYEDYFHELENCSPKLQNAVRYQLFIPIEGSRGCWWNKCTFCNLNSQYHDYREKSVARVIEEVKKQVNKYQCHSISFVDNIQRIKNFDKLMSGLKELHQDLNIFLQTRAGHLKKTDYALMRDAGVTKVQIGIEAFGSSYLKKMNKGVTTIENLAAIKYCQEFGILVIYNLITNYPNEDQDDLQEASENIKFLKSYIPPWAIIPLGIYHGSPVYRNAKDFNIKEIKIPDHNLWRFPQKIWETLISFYYDYTCINDVKDRRLSWQEILRTWQHIGRDRIHRPLLYYQDTGDFLTITDQLSENNFKKILKGVERELYLFCDSVQTRSAILKKFTEFLPDHLESILVKWIANRWMFREEDNFLSLAVRMSPRISAVSSLSNNQYNYLMKNWGPPPPRSYAQKDQTSTPIINVDR</sequence>
<dbReference type="InterPro" id="IPR023404">
    <property type="entry name" value="rSAM_horseshoe"/>
</dbReference>
<dbReference type="PROSITE" id="PS51918">
    <property type="entry name" value="RADICAL_SAM"/>
    <property type="match status" value="1"/>
</dbReference>
<keyword evidence="4" id="KW-0408">Iron</keyword>
<dbReference type="SUPFAM" id="SSF102114">
    <property type="entry name" value="Radical SAM enzymes"/>
    <property type="match status" value="1"/>
</dbReference>
<dbReference type="Proteomes" id="UP000784128">
    <property type="component" value="Unassembled WGS sequence"/>
</dbReference>
<comment type="cofactor">
    <cofactor evidence="1">
        <name>[4Fe-4S] cluster</name>
        <dbReference type="ChEBI" id="CHEBI:49883"/>
    </cofactor>
</comment>
<dbReference type="SFLD" id="SFLDF00324">
    <property type="entry name" value="bacteriocin_maturation"/>
    <property type="match status" value="1"/>
</dbReference>
<dbReference type="CDD" id="cd01335">
    <property type="entry name" value="Radical_SAM"/>
    <property type="match status" value="1"/>
</dbReference>
<dbReference type="PROSITE" id="PS51332">
    <property type="entry name" value="B12_BINDING"/>
    <property type="match status" value="1"/>
</dbReference>
<evidence type="ECO:0000256" key="3">
    <source>
        <dbReference type="ARBA" id="ARBA00022723"/>
    </source>
</evidence>